<dbReference type="PROSITE" id="PS00194">
    <property type="entry name" value="THIOREDOXIN_1"/>
    <property type="match status" value="1"/>
</dbReference>
<accession>A0ABX9A4Q5</accession>
<dbReference type="InterPro" id="IPR000866">
    <property type="entry name" value="AhpC/TSA"/>
</dbReference>
<organism evidence="3 4">
    <name type="scientific">Qipengyuania gelatinilytica</name>
    <dbReference type="NCBI Taxonomy" id="2867231"/>
    <lineage>
        <taxon>Bacteria</taxon>
        <taxon>Pseudomonadati</taxon>
        <taxon>Pseudomonadota</taxon>
        <taxon>Alphaproteobacteria</taxon>
        <taxon>Sphingomonadales</taxon>
        <taxon>Erythrobacteraceae</taxon>
        <taxon>Qipengyuania</taxon>
    </lineage>
</organism>
<proteinExistence type="predicted"/>
<reference evidence="3 4" key="1">
    <citation type="submission" date="2021-08" db="EMBL/GenBank/DDBJ databases">
        <title>Comparative Genomics Analysis of the Genus Qipengyuania Reveals Extensive Genetic Diversity and Metabolic Versatility, Including the Description of Fifteen Novel Species.</title>
        <authorList>
            <person name="Liu Y."/>
        </authorList>
    </citation>
    <scope>NUCLEOTIDE SEQUENCE [LARGE SCALE GENOMIC DNA]</scope>
    <source>
        <strain evidence="3 4">1NDH1</strain>
    </source>
</reference>
<dbReference type="Proteomes" id="UP000824321">
    <property type="component" value="Chromosome"/>
</dbReference>
<dbReference type="InterPro" id="IPR013766">
    <property type="entry name" value="Thioredoxin_domain"/>
</dbReference>
<protein>
    <submittedName>
        <fullName evidence="3">TlpA family protein disulfide reductase</fullName>
    </submittedName>
</protein>
<name>A0ABX9A4Q5_9SPHN</name>
<dbReference type="EMBL" id="CP081294">
    <property type="protein sequence ID" value="QZD96027.1"/>
    <property type="molecule type" value="Genomic_DNA"/>
</dbReference>
<dbReference type="CDD" id="cd02966">
    <property type="entry name" value="TlpA_like_family"/>
    <property type="match status" value="1"/>
</dbReference>
<keyword evidence="1" id="KW-0676">Redox-active center</keyword>
<dbReference type="SUPFAM" id="SSF52833">
    <property type="entry name" value="Thioredoxin-like"/>
    <property type="match status" value="1"/>
</dbReference>
<dbReference type="InterPro" id="IPR017937">
    <property type="entry name" value="Thioredoxin_CS"/>
</dbReference>
<dbReference type="Gene3D" id="3.40.30.10">
    <property type="entry name" value="Glutaredoxin"/>
    <property type="match status" value="1"/>
</dbReference>
<dbReference type="PANTHER" id="PTHR42852">
    <property type="entry name" value="THIOL:DISULFIDE INTERCHANGE PROTEIN DSBE"/>
    <property type="match status" value="1"/>
</dbReference>
<evidence type="ECO:0000256" key="1">
    <source>
        <dbReference type="ARBA" id="ARBA00023284"/>
    </source>
</evidence>
<dbReference type="InterPro" id="IPR050553">
    <property type="entry name" value="Thioredoxin_ResA/DsbE_sf"/>
</dbReference>
<dbReference type="PROSITE" id="PS51352">
    <property type="entry name" value="THIOREDOXIN_2"/>
    <property type="match status" value="1"/>
</dbReference>
<dbReference type="Pfam" id="PF00578">
    <property type="entry name" value="AhpC-TSA"/>
    <property type="match status" value="1"/>
</dbReference>
<evidence type="ECO:0000313" key="4">
    <source>
        <dbReference type="Proteomes" id="UP000824321"/>
    </source>
</evidence>
<dbReference type="InterPro" id="IPR036249">
    <property type="entry name" value="Thioredoxin-like_sf"/>
</dbReference>
<sequence>MIALGPSANLPPHMLLEPELSRLSLTLFTILGLAVAGCDSGAPEQAQESGASSAASGEIDRSMAGELLPAMNVTDLKGRELNLGALQGTPVLLNLWATWCAPCVKEMPMLDDLAGEYGDTLRVVTVSQDMGDPKRVAAFFEAGGYENLPSWMDRQAELGFALGGGELPTTVLYDAQGQEVWRVRGDYDWSGEEARAAIDAAIQP</sequence>
<keyword evidence="4" id="KW-1185">Reference proteome</keyword>
<evidence type="ECO:0000313" key="3">
    <source>
        <dbReference type="EMBL" id="QZD96027.1"/>
    </source>
</evidence>
<feature type="domain" description="Thioredoxin" evidence="2">
    <location>
        <begin position="62"/>
        <end position="203"/>
    </location>
</feature>
<dbReference type="PANTHER" id="PTHR42852:SF17">
    <property type="entry name" value="THIOREDOXIN-LIKE PROTEIN HI_1115"/>
    <property type="match status" value="1"/>
</dbReference>
<evidence type="ECO:0000259" key="2">
    <source>
        <dbReference type="PROSITE" id="PS51352"/>
    </source>
</evidence>
<gene>
    <name evidence="3" type="ORF">K3136_04790</name>
</gene>